<dbReference type="InterPro" id="IPR052063">
    <property type="entry name" value="Polysaccharide_Lyase_1"/>
</dbReference>
<dbReference type="RefSeq" id="WP_053187892.1">
    <property type="nucleotide sequence ID" value="NZ_LGIA01000205.1"/>
</dbReference>
<dbReference type="InterPro" id="IPR011050">
    <property type="entry name" value="Pectin_lyase_fold/virulence"/>
</dbReference>
<evidence type="ECO:0008006" key="5">
    <source>
        <dbReference type="Google" id="ProtNLM"/>
    </source>
</evidence>
<evidence type="ECO:0000256" key="1">
    <source>
        <dbReference type="ARBA" id="ARBA00022723"/>
    </source>
</evidence>
<proteinExistence type="predicted"/>
<accession>A0A0L8V3D4</accession>
<dbReference type="GO" id="GO:0046872">
    <property type="term" value="F:metal ion binding"/>
    <property type="evidence" value="ECO:0007669"/>
    <property type="project" value="UniProtKB-KW"/>
</dbReference>
<dbReference type="PANTHER" id="PTHR42970:SF1">
    <property type="entry name" value="PECTATE LYASE C-RELATED"/>
    <property type="match status" value="1"/>
</dbReference>
<dbReference type="Proteomes" id="UP000036958">
    <property type="component" value="Unassembled WGS sequence"/>
</dbReference>
<organism evidence="3 4">
    <name type="scientific">Sunxiuqinia dokdonensis</name>
    <dbReference type="NCBI Taxonomy" id="1409788"/>
    <lineage>
        <taxon>Bacteria</taxon>
        <taxon>Pseudomonadati</taxon>
        <taxon>Bacteroidota</taxon>
        <taxon>Bacteroidia</taxon>
        <taxon>Marinilabiliales</taxon>
        <taxon>Prolixibacteraceae</taxon>
        <taxon>Sunxiuqinia</taxon>
    </lineage>
</organism>
<dbReference type="InterPro" id="IPR012334">
    <property type="entry name" value="Pectin_lyas_fold"/>
</dbReference>
<protein>
    <recommendedName>
        <fullName evidence="5">Pectate lyase</fullName>
    </recommendedName>
</protein>
<evidence type="ECO:0000313" key="4">
    <source>
        <dbReference type="Proteomes" id="UP000036958"/>
    </source>
</evidence>
<name>A0A0L8V3D4_9BACT</name>
<dbReference type="AlphaFoldDB" id="A0A0L8V3D4"/>
<sequence length="471" mass="51813">MKRITFLLVVFLLIGLESLSGFTQSSKVPAFPGAEGGGKFTTGGRGGAVYYVDNLNDKGNGSFRKAIEKEGPRTIVFRVSGNIELSKPIHIKNGDLTIAGQTAPGEGICLVNYGIRVDADNVIIRFIRVRPGDTMEKAQDAVTGTWHKNIILDHCSMSWSTDEVASFYNNTNFTMQWCILSESLYKSVHQKGEHGYGAIWGGQNASFHHNLFSDHTSRNPRFCGSRYSGEPETESTDFRNNVIYNWGFNTAYGGEEGYYNLINNYYKPGQATKKDVQNRILDLTQKFYDPKVRPDTMHAGWFFIEGNQVHGDAKTSADNWTFGVQGKGVDEAAKLKSKLDEPVAHTAVYTHSAKEAYKLVLKYAGASLNRDAVDQRILKEVKTGKERCGSTYGDGQKGVVDSQADVGGWPQLAAASAPKDSDNDGMPDQWEQINALNPADPADSAGLQLHAGYTNLEVYLNSLVAKCFPKN</sequence>
<dbReference type="PANTHER" id="PTHR42970">
    <property type="entry name" value="PECTATE LYASE C-RELATED"/>
    <property type="match status" value="1"/>
</dbReference>
<evidence type="ECO:0000256" key="2">
    <source>
        <dbReference type="ARBA" id="ARBA00023180"/>
    </source>
</evidence>
<comment type="caution">
    <text evidence="3">The sequence shown here is derived from an EMBL/GenBank/DDBJ whole genome shotgun (WGS) entry which is preliminary data.</text>
</comment>
<keyword evidence="1" id="KW-0479">Metal-binding</keyword>
<keyword evidence="2" id="KW-0325">Glycoprotein</keyword>
<evidence type="ECO:0000313" key="3">
    <source>
        <dbReference type="EMBL" id="KOH43010.1"/>
    </source>
</evidence>
<dbReference type="OrthoDB" id="8737820at2"/>
<gene>
    <name evidence="3" type="ORF">NC99_42260</name>
</gene>
<reference evidence="4" key="1">
    <citation type="submission" date="2015-07" db="EMBL/GenBank/DDBJ databases">
        <title>Genome sequencing of Sunxiuqinia dokdonensis strain SK.</title>
        <authorList>
            <person name="Ahn S."/>
            <person name="Kim B.-C."/>
        </authorList>
    </citation>
    <scope>NUCLEOTIDE SEQUENCE [LARGE SCALE GENOMIC DNA]</scope>
    <source>
        <strain evidence="4">SK</strain>
    </source>
</reference>
<dbReference type="EMBL" id="LGIA01000205">
    <property type="protein sequence ID" value="KOH43010.1"/>
    <property type="molecule type" value="Genomic_DNA"/>
</dbReference>
<keyword evidence="4" id="KW-1185">Reference proteome</keyword>
<dbReference type="Gene3D" id="2.160.20.10">
    <property type="entry name" value="Single-stranded right-handed beta-helix, Pectin lyase-like"/>
    <property type="match status" value="1"/>
</dbReference>
<dbReference type="SUPFAM" id="SSF51126">
    <property type="entry name" value="Pectin lyase-like"/>
    <property type="match status" value="1"/>
</dbReference>
<dbReference type="PATRIC" id="fig|1409788.3.peg.4315"/>
<dbReference type="STRING" id="1409788.NC99_42260"/>